<name>A0A0U2V4U1_9MAXI</name>
<feature type="non-terminal residue" evidence="4">
    <location>
        <position position="128"/>
    </location>
</feature>
<keyword evidence="1" id="KW-0694">RNA-binding</keyword>
<accession>A0A0U2V4U1</accession>
<dbReference type="GO" id="GO:0003723">
    <property type="term" value="F:RNA binding"/>
    <property type="evidence" value="ECO:0007669"/>
    <property type="project" value="UniProtKB-UniRule"/>
</dbReference>
<protein>
    <submittedName>
        <fullName evidence="4">Putative RISC-loading complex subunit BRAFLDRAFT_242885-like isoform X1</fullName>
    </submittedName>
</protein>
<sequence>MNREGFPGGVNPADVLYKLAHSRGIKAPVFELVSEQGPPHARTFTWSGSFYDGRYRTVASGRSKKEARNAVAKALCELIDLKDLPTKKTGGGGARRPMGAGGEKRKISEGESGENGSAAATGVSPAAK</sequence>
<reference evidence="4" key="1">
    <citation type="journal article" date="2015" name="Sci. Rep.">
        <title>Spliced leader RNA trans-splicing discovered in copepods.</title>
        <authorList>
            <person name="Yang F."/>
            <person name="Xu D."/>
            <person name="Zhuang Y."/>
            <person name="Yi X."/>
            <person name="Huang Y."/>
            <person name="Chen H."/>
            <person name="Lin S."/>
            <person name="Campbell D.A."/>
            <person name="Sturm N.R."/>
            <person name="Liu G."/>
            <person name="Zhang H."/>
        </authorList>
    </citation>
    <scope>NUCLEOTIDE SEQUENCE</scope>
</reference>
<evidence type="ECO:0000256" key="1">
    <source>
        <dbReference type="PROSITE-ProRule" id="PRU00266"/>
    </source>
</evidence>
<evidence type="ECO:0000259" key="3">
    <source>
        <dbReference type="PROSITE" id="PS50137"/>
    </source>
</evidence>
<dbReference type="Gene3D" id="3.30.160.20">
    <property type="match status" value="1"/>
</dbReference>
<feature type="domain" description="DRBM" evidence="3">
    <location>
        <begin position="11"/>
        <end position="81"/>
    </location>
</feature>
<dbReference type="SUPFAM" id="SSF54768">
    <property type="entry name" value="dsRNA-binding domain-like"/>
    <property type="match status" value="1"/>
</dbReference>
<dbReference type="PROSITE" id="PS50137">
    <property type="entry name" value="DS_RBD"/>
    <property type="match status" value="1"/>
</dbReference>
<evidence type="ECO:0000313" key="4">
    <source>
        <dbReference type="EMBL" id="ALS04021.1"/>
    </source>
</evidence>
<evidence type="ECO:0000256" key="2">
    <source>
        <dbReference type="SAM" id="MobiDB-lite"/>
    </source>
</evidence>
<dbReference type="EMBL" id="KT754187">
    <property type="protein sequence ID" value="ALS04021.1"/>
    <property type="molecule type" value="mRNA"/>
</dbReference>
<dbReference type="AlphaFoldDB" id="A0A0U2V4U1"/>
<dbReference type="Pfam" id="PF00035">
    <property type="entry name" value="dsrm"/>
    <property type="match status" value="1"/>
</dbReference>
<organism evidence="4">
    <name type="scientific">Pseudodiaptomus poplesia</name>
    <dbReference type="NCBI Taxonomy" id="213370"/>
    <lineage>
        <taxon>Eukaryota</taxon>
        <taxon>Metazoa</taxon>
        <taxon>Ecdysozoa</taxon>
        <taxon>Arthropoda</taxon>
        <taxon>Crustacea</taxon>
        <taxon>Multicrustacea</taxon>
        <taxon>Hexanauplia</taxon>
        <taxon>Copepoda</taxon>
        <taxon>Calanoida</taxon>
        <taxon>Pseudodiaptomidae</taxon>
        <taxon>Pseudodiaptomus</taxon>
    </lineage>
</organism>
<feature type="region of interest" description="Disordered" evidence="2">
    <location>
        <begin position="86"/>
        <end position="128"/>
    </location>
</feature>
<dbReference type="InterPro" id="IPR014720">
    <property type="entry name" value="dsRBD_dom"/>
</dbReference>
<proteinExistence type="evidence at transcript level"/>
<dbReference type="SMART" id="SM00358">
    <property type="entry name" value="DSRM"/>
    <property type="match status" value="1"/>
</dbReference>
<dbReference type="CDD" id="cd10845">
    <property type="entry name" value="DSRM_RNAse_III_family"/>
    <property type="match status" value="1"/>
</dbReference>